<evidence type="ECO:0000259" key="1">
    <source>
        <dbReference type="Pfam" id="PF01593"/>
    </source>
</evidence>
<dbReference type="AlphaFoldDB" id="W6K3U6"/>
<dbReference type="EMBL" id="CAJA01000273">
    <property type="protein sequence ID" value="CCH73879.1"/>
    <property type="molecule type" value="Genomic_DNA"/>
</dbReference>
<sequence>MPDLAGSGFLVPPVEGFTVKASTFSSNKWAWMPEQFPDVTYVRASLGRHGDEAALQRSDDDLADLALTDLTGILGVTLPAPIGVHVQRWGGGLPQYGVGHLDRIALLRKEITNHAGLQVAGAAYDGVGIPAVIASGRRAAQDLAATAGLRD</sequence>
<accession>W6K3U6</accession>
<organism evidence="2 3">
    <name type="scientific">Nostocoides australiense Ben110</name>
    <dbReference type="NCBI Taxonomy" id="1193182"/>
    <lineage>
        <taxon>Bacteria</taxon>
        <taxon>Bacillati</taxon>
        <taxon>Actinomycetota</taxon>
        <taxon>Actinomycetes</taxon>
        <taxon>Micrococcales</taxon>
        <taxon>Intrasporangiaceae</taxon>
        <taxon>Nostocoides</taxon>
    </lineage>
</organism>
<dbReference type="STRING" id="1193182.BN11_3440001"/>
<proteinExistence type="predicted"/>
<protein>
    <submittedName>
        <fullName evidence="2">Protoporphyrinogen oxidase</fullName>
        <ecNumber evidence="2">1.3.3.4</ecNumber>
    </submittedName>
</protein>
<dbReference type="EC" id="1.3.3.4" evidence="2"/>
<comment type="caution">
    <text evidence="2">The sequence shown here is derived from an EMBL/GenBank/DDBJ whole genome shotgun (WGS) entry which is preliminary data.</text>
</comment>
<dbReference type="InterPro" id="IPR002937">
    <property type="entry name" value="Amino_oxidase"/>
</dbReference>
<gene>
    <name evidence="2" type="ORF">BN11_3440001</name>
</gene>
<dbReference type="Pfam" id="PF01593">
    <property type="entry name" value="Amino_oxidase"/>
    <property type="match status" value="1"/>
</dbReference>
<dbReference type="Proteomes" id="UP000035763">
    <property type="component" value="Unassembled WGS sequence"/>
</dbReference>
<feature type="domain" description="Amine oxidase" evidence="1">
    <location>
        <begin position="12"/>
        <end position="143"/>
    </location>
</feature>
<dbReference type="SUPFAM" id="SSF54373">
    <property type="entry name" value="FAD-linked reductases, C-terminal domain"/>
    <property type="match status" value="1"/>
</dbReference>
<dbReference type="Gene3D" id="3.50.50.60">
    <property type="entry name" value="FAD/NAD(P)-binding domain"/>
    <property type="match status" value="1"/>
</dbReference>
<dbReference type="InterPro" id="IPR036188">
    <property type="entry name" value="FAD/NAD-bd_sf"/>
</dbReference>
<evidence type="ECO:0000313" key="2">
    <source>
        <dbReference type="EMBL" id="CCH73879.1"/>
    </source>
</evidence>
<keyword evidence="2" id="KW-0560">Oxidoreductase</keyword>
<reference evidence="2 3" key="1">
    <citation type="journal article" date="2013" name="ISME J.">
        <title>A metabolic model for members of the genus Tetrasphaera involved in enhanced biological phosphorus removal.</title>
        <authorList>
            <person name="Kristiansen R."/>
            <person name="Nguyen H.T.T."/>
            <person name="Saunders A.M."/>
            <person name="Nielsen J.L."/>
            <person name="Wimmer R."/>
            <person name="Le V.Q."/>
            <person name="McIlroy S.J."/>
            <person name="Petrovski S."/>
            <person name="Seviour R.J."/>
            <person name="Calteau A."/>
            <person name="Nielsen K.L."/>
            <person name="Nielsen P.H."/>
        </authorList>
    </citation>
    <scope>NUCLEOTIDE SEQUENCE [LARGE SCALE GENOMIC DNA]</scope>
    <source>
        <strain evidence="2 3">Ben110</strain>
    </source>
</reference>
<keyword evidence="3" id="KW-1185">Reference proteome</keyword>
<name>W6K3U6_9MICO</name>
<evidence type="ECO:0000313" key="3">
    <source>
        <dbReference type="Proteomes" id="UP000035763"/>
    </source>
</evidence>
<dbReference type="GO" id="GO:0004729">
    <property type="term" value="F:oxygen-dependent protoporphyrinogen oxidase activity"/>
    <property type="evidence" value="ECO:0007669"/>
    <property type="project" value="UniProtKB-EC"/>
</dbReference>